<name>A0A914YG78_9BILA</name>
<reference evidence="3 4" key="1">
    <citation type="submission" date="2022-11" db="UniProtKB">
        <authorList>
            <consortium name="WormBaseParasite"/>
        </authorList>
    </citation>
    <scope>IDENTIFICATION</scope>
</reference>
<proteinExistence type="predicted"/>
<feature type="compositionally biased region" description="Basic and acidic residues" evidence="1">
    <location>
        <begin position="1"/>
        <end position="10"/>
    </location>
</feature>
<keyword evidence="2" id="KW-1185">Reference proteome</keyword>
<organism evidence="2 3">
    <name type="scientific">Panagrolaimus superbus</name>
    <dbReference type="NCBI Taxonomy" id="310955"/>
    <lineage>
        <taxon>Eukaryota</taxon>
        <taxon>Metazoa</taxon>
        <taxon>Ecdysozoa</taxon>
        <taxon>Nematoda</taxon>
        <taxon>Chromadorea</taxon>
        <taxon>Rhabditida</taxon>
        <taxon>Tylenchina</taxon>
        <taxon>Panagrolaimomorpha</taxon>
        <taxon>Panagrolaimoidea</taxon>
        <taxon>Panagrolaimidae</taxon>
        <taxon>Panagrolaimus</taxon>
    </lineage>
</organism>
<dbReference type="AlphaFoldDB" id="A0A914YG78"/>
<evidence type="ECO:0000313" key="4">
    <source>
        <dbReference type="WBParaSite" id="PSU_v2.g554.t1"/>
    </source>
</evidence>
<evidence type="ECO:0000313" key="3">
    <source>
        <dbReference type="WBParaSite" id="PSU_v2.g18319.t1"/>
    </source>
</evidence>
<evidence type="ECO:0000313" key="2">
    <source>
        <dbReference type="Proteomes" id="UP000887577"/>
    </source>
</evidence>
<feature type="region of interest" description="Disordered" evidence="1">
    <location>
        <begin position="1"/>
        <end position="79"/>
    </location>
</feature>
<feature type="compositionally biased region" description="Polar residues" evidence="1">
    <location>
        <begin position="57"/>
        <end position="67"/>
    </location>
</feature>
<sequence length="88" mass="10004">MIQGSHEFRIDPYPVNPEPPESFIKAGNRIPPIIPPPPYHNGNFGNKGGEIPDNFGHESTSNDNNEMNGDKRIKREWDPDRGGWIIPW</sequence>
<dbReference type="Proteomes" id="UP000887577">
    <property type="component" value="Unplaced"/>
</dbReference>
<feature type="compositionally biased region" description="Basic and acidic residues" evidence="1">
    <location>
        <begin position="68"/>
        <end position="79"/>
    </location>
</feature>
<accession>A0A914YG78</accession>
<dbReference type="WBParaSite" id="PSU_v2.g18319.t1">
    <property type="protein sequence ID" value="PSU_v2.g18319.t1"/>
    <property type="gene ID" value="PSU_v2.g18319"/>
</dbReference>
<dbReference type="WBParaSite" id="PSU_v2.g554.t1">
    <property type="protein sequence ID" value="PSU_v2.g554.t1"/>
    <property type="gene ID" value="PSU_v2.g554"/>
</dbReference>
<evidence type="ECO:0000256" key="1">
    <source>
        <dbReference type="SAM" id="MobiDB-lite"/>
    </source>
</evidence>
<protein>
    <submittedName>
        <fullName evidence="3 4">Uncharacterized protein</fullName>
    </submittedName>
</protein>